<accession>A0ABT1H956</accession>
<name>A0ABT1H956_9NOCA</name>
<reference evidence="1 2" key="1">
    <citation type="submission" date="2022-06" db="EMBL/GenBank/DDBJ databases">
        <title>Genomic Encyclopedia of Archaeal and Bacterial Type Strains, Phase II (KMG-II): from individual species to whole genera.</title>
        <authorList>
            <person name="Goeker M."/>
        </authorList>
    </citation>
    <scope>NUCLEOTIDE SEQUENCE [LARGE SCALE GENOMIC DNA]</scope>
    <source>
        <strain evidence="1 2">DSM 44693</strain>
    </source>
</reference>
<dbReference type="EMBL" id="JAMTCJ010000001">
    <property type="protein sequence ID" value="MCP2174792.1"/>
    <property type="molecule type" value="Genomic_DNA"/>
</dbReference>
<comment type="caution">
    <text evidence="1">The sequence shown here is derived from an EMBL/GenBank/DDBJ whole genome shotgun (WGS) entry which is preliminary data.</text>
</comment>
<proteinExistence type="predicted"/>
<protein>
    <submittedName>
        <fullName evidence="1">Uncharacterized protein</fullName>
    </submittedName>
</protein>
<evidence type="ECO:0000313" key="1">
    <source>
        <dbReference type="EMBL" id="MCP2174792.1"/>
    </source>
</evidence>
<keyword evidence="2" id="KW-1185">Reference proteome</keyword>
<dbReference type="Proteomes" id="UP001206895">
    <property type="component" value="Unassembled WGS sequence"/>
</dbReference>
<organism evidence="1 2">
    <name type="scientific">Williamsia maris</name>
    <dbReference type="NCBI Taxonomy" id="72806"/>
    <lineage>
        <taxon>Bacteria</taxon>
        <taxon>Bacillati</taxon>
        <taxon>Actinomycetota</taxon>
        <taxon>Actinomycetes</taxon>
        <taxon>Mycobacteriales</taxon>
        <taxon>Nocardiaceae</taxon>
        <taxon>Williamsia</taxon>
    </lineage>
</organism>
<gene>
    <name evidence="1" type="ORF">LX13_000599</name>
</gene>
<sequence>MGVQSILTFFWIWVDFLGRGRAAKRYESLLVVGTNGVRLDGEL</sequence>
<evidence type="ECO:0000313" key="2">
    <source>
        <dbReference type="Proteomes" id="UP001206895"/>
    </source>
</evidence>